<dbReference type="EMBL" id="BK032511">
    <property type="protein sequence ID" value="DAF44477.1"/>
    <property type="molecule type" value="Genomic_DNA"/>
</dbReference>
<evidence type="ECO:0000313" key="1">
    <source>
        <dbReference type="EMBL" id="DAF44477.1"/>
    </source>
</evidence>
<name>A0A8S5S0E2_9CAUD</name>
<protein>
    <submittedName>
        <fullName evidence="1">Uncharacterized protein</fullName>
    </submittedName>
</protein>
<sequence length="44" mass="5121">MLSEYLATSKIELQNDLEELTIKSLKIFNRDKETIFSDSSSIRI</sequence>
<proteinExistence type="predicted"/>
<reference evidence="1" key="1">
    <citation type="journal article" date="2021" name="Proc. Natl. Acad. Sci. U.S.A.">
        <title>A Catalog of Tens of Thousands of Viruses from Human Metagenomes Reveals Hidden Associations with Chronic Diseases.</title>
        <authorList>
            <person name="Tisza M.J."/>
            <person name="Buck C.B."/>
        </authorList>
    </citation>
    <scope>NUCLEOTIDE SEQUENCE</scope>
    <source>
        <strain evidence="1">Ct8Lf7</strain>
    </source>
</reference>
<organism evidence="1">
    <name type="scientific">Podoviridae sp. ct8Lf7</name>
    <dbReference type="NCBI Taxonomy" id="2827723"/>
    <lineage>
        <taxon>Viruses</taxon>
        <taxon>Duplodnaviria</taxon>
        <taxon>Heunggongvirae</taxon>
        <taxon>Uroviricota</taxon>
        <taxon>Caudoviricetes</taxon>
    </lineage>
</organism>
<accession>A0A8S5S0E2</accession>